<gene>
    <name evidence="1" type="ORF">LACBIDRAFT_333060</name>
</gene>
<sequence>MATYPYTIGSISANNPGLPEILGEIHLNQAVVEGQALDRLHLRHAKATAHALRGMNIPQYPELTEDVVESAQWRADVLDLVHAQSQYMPANLADTLQEIQEQLRDLNNNVKTGRAETANALLRLRNLFIDPMVLSPVQKTVAGSGIQLARALAPDHASCNAINQFATNHPEFAGANIGSTPPLFDPNIDSYQHLEFLKLILFYNEDIGIVAGNGVSDRRKAMRNWLIEL</sequence>
<dbReference type="EMBL" id="DS547137">
    <property type="protein sequence ID" value="EDR01655.1"/>
    <property type="molecule type" value="Genomic_DNA"/>
</dbReference>
<dbReference type="AlphaFoldDB" id="B0DUQ5"/>
<dbReference type="HOGENOM" id="CLU_1086212_0_0_1"/>
<dbReference type="InParanoid" id="B0DUQ5"/>
<keyword evidence="2" id="KW-1185">Reference proteome</keyword>
<name>B0DUQ5_LACBS</name>
<accession>B0DUQ5</accession>
<dbReference type="RefSeq" id="XP_001887731.1">
    <property type="nucleotide sequence ID" value="XM_001887696.1"/>
</dbReference>
<reference evidence="1 2" key="1">
    <citation type="journal article" date="2008" name="Nature">
        <title>The genome of Laccaria bicolor provides insights into mycorrhizal symbiosis.</title>
        <authorList>
            <person name="Martin F."/>
            <person name="Aerts A."/>
            <person name="Ahren D."/>
            <person name="Brun A."/>
            <person name="Danchin E.G.J."/>
            <person name="Duchaussoy F."/>
            <person name="Gibon J."/>
            <person name="Kohler A."/>
            <person name="Lindquist E."/>
            <person name="Pereda V."/>
            <person name="Salamov A."/>
            <person name="Shapiro H.J."/>
            <person name="Wuyts J."/>
            <person name="Blaudez D."/>
            <person name="Buee M."/>
            <person name="Brokstein P."/>
            <person name="Canbaeck B."/>
            <person name="Cohen D."/>
            <person name="Courty P.E."/>
            <person name="Coutinho P.M."/>
            <person name="Delaruelle C."/>
            <person name="Detter J.C."/>
            <person name="Deveau A."/>
            <person name="DiFazio S."/>
            <person name="Duplessis S."/>
            <person name="Fraissinet-Tachet L."/>
            <person name="Lucic E."/>
            <person name="Frey-Klett P."/>
            <person name="Fourrey C."/>
            <person name="Feussner I."/>
            <person name="Gay G."/>
            <person name="Grimwood J."/>
            <person name="Hoegger P.J."/>
            <person name="Jain P."/>
            <person name="Kilaru S."/>
            <person name="Labbe J."/>
            <person name="Lin Y.C."/>
            <person name="Legue V."/>
            <person name="Le Tacon F."/>
            <person name="Marmeisse R."/>
            <person name="Melayah D."/>
            <person name="Montanini B."/>
            <person name="Muratet M."/>
            <person name="Nehls U."/>
            <person name="Niculita-Hirzel H."/>
            <person name="Oudot-Le Secq M.P."/>
            <person name="Peter M."/>
            <person name="Quesneville H."/>
            <person name="Rajashekar B."/>
            <person name="Reich M."/>
            <person name="Rouhier N."/>
            <person name="Schmutz J."/>
            <person name="Yin T."/>
            <person name="Chalot M."/>
            <person name="Henrissat B."/>
            <person name="Kuees U."/>
            <person name="Lucas S."/>
            <person name="Van de Peer Y."/>
            <person name="Podila G.K."/>
            <person name="Polle A."/>
            <person name="Pukkila P.J."/>
            <person name="Richardson P.M."/>
            <person name="Rouze P."/>
            <person name="Sanders I.R."/>
            <person name="Stajich J.E."/>
            <person name="Tunlid A."/>
            <person name="Tuskan G."/>
            <person name="Grigoriev I.V."/>
        </authorList>
    </citation>
    <scope>NUCLEOTIDE SEQUENCE [LARGE SCALE GENOMIC DNA]</scope>
    <source>
        <strain evidence="2">S238N-H82 / ATCC MYA-4686</strain>
    </source>
</reference>
<dbReference type="OrthoDB" id="3047760at2759"/>
<protein>
    <submittedName>
        <fullName evidence="1">Predicted protein</fullName>
    </submittedName>
</protein>
<evidence type="ECO:0000313" key="1">
    <source>
        <dbReference type="EMBL" id="EDR01655.1"/>
    </source>
</evidence>
<dbReference type="GeneID" id="6083417"/>
<proteinExistence type="predicted"/>
<dbReference type="KEGG" id="lbc:LACBIDRAFT_333060"/>
<organism evidence="2">
    <name type="scientific">Laccaria bicolor (strain S238N-H82 / ATCC MYA-4686)</name>
    <name type="common">Bicoloured deceiver</name>
    <name type="synonym">Laccaria laccata var. bicolor</name>
    <dbReference type="NCBI Taxonomy" id="486041"/>
    <lineage>
        <taxon>Eukaryota</taxon>
        <taxon>Fungi</taxon>
        <taxon>Dikarya</taxon>
        <taxon>Basidiomycota</taxon>
        <taxon>Agaricomycotina</taxon>
        <taxon>Agaricomycetes</taxon>
        <taxon>Agaricomycetidae</taxon>
        <taxon>Agaricales</taxon>
        <taxon>Agaricineae</taxon>
        <taxon>Hydnangiaceae</taxon>
        <taxon>Laccaria</taxon>
    </lineage>
</organism>
<evidence type="ECO:0000313" key="2">
    <source>
        <dbReference type="Proteomes" id="UP000001194"/>
    </source>
</evidence>
<dbReference type="Proteomes" id="UP000001194">
    <property type="component" value="Unassembled WGS sequence"/>
</dbReference>